<dbReference type="Pfam" id="PF09972">
    <property type="entry name" value="DUF2207"/>
    <property type="match status" value="1"/>
</dbReference>
<organism evidence="6 7">
    <name type="scientific">Chryseobacterium populi</name>
    <dbReference type="NCBI Taxonomy" id="1144316"/>
    <lineage>
        <taxon>Bacteria</taxon>
        <taxon>Pseudomonadati</taxon>
        <taxon>Bacteroidota</taxon>
        <taxon>Flavobacteriia</taxon>
        <taxon>Flavobacteriales</taxon>
        <taxon>Weeksellaceae</taxon>
        <taxon>Chryseobacterium group</taxon>
        <taxon>Chryseobacterium</taxon>
    </lineage>
</organism>
<comment type="caution">
    <text evidence="6">The sequence shown here is derived from an EMBL/GenBank/DDBJ whole genome shotgun (WGS) entry which is preliminary data.</text>
</comment>
<dbReference type="Proteomes" id="UP000007509">
    <property type="component" value="Unassembled WGS sequence"/>
</dbReference>
<keyword evidence="3" id="KW-0732">Signal</keyword>
<feature type="compositionally biased region" description="Gly residues" evidence="1">
    <location>
        <begin position="622"/>
        <end position="638"/>
    </location>
</feature>
<dbReference type="InterPro" id="IPR018702">
    <property type="entry name" value="DUF2207"/>
</dbReference>
<feature type="domain" description="DUF2207" evidence="4">
    <location>
        <begin position="36"/>
        <end position="224"/>
    </location>
</feature>
<dbReference type="EMBL" id="AKJY01000018">
    <property type="protein sequence ID" value="EJL73852.1"/>
    <property type="molecule type" value="Genomic_DNA"/>
</dbReference>
<feature type="region of interest" description="Disordered" evidence="1">
    <location>
        <begin position="609"/>
        <end position="638"/>
    </location>
</feature>
<evidence type="ECO:0000259" key="5">
    <source>
        <dbReference type="Pfam" id="PF20990"/>
    </source>
</evidence>
<protein>
    <submittedName>
        <fullName evidence="6">Putative membrane protein (DUF2207)</fullName>
    </submittedName>
</protein>
<gene>
    <name evidence="6" type="ORF">PMI13_01279</name>
</gene>
<name>J2T719_9FLAO</name>
<sequence>MKKFLLLFCLLLYTAAFSQEEPGRPDQMSIVEGVERITSFHTDIDVDKNSGLTVTESINVHSLGENIKRGIYRALPLSRNLNNRTQKVKYDIISVKKNGSEEDYHKKIEDGFLKIYVGNKDIILNPGDYQYEIKYKTEKQIGFFDTYDELYWNVNGTYWDFEIDSISAKINLPEGAGIIQNSCYTGRYGSNSQSCTSKILSDHSIEWSAAGLQANEGLTIAVGFKKGVMIPPPPPTFLEKFGVLIGGFIVFLGLLFYYFSTWRKYGVDPESPVVYPQFNAPENLSPASLGYIKSENFKNKYLTAAIVNLAVKGYVKIIEGEDSGILGLFNTKTFTIQKLKEPDEVLPKEEINLMNTLFTGNKDTVKFDGKYDPKIEKVVNSFRETLKFQHDKFLNEGNNGSKIILPVLITTMVYALGLFLSYKIYPEGEKIVIGGFLYAVLFIVLGLTMILFKNVSWKYLTPIPALVFLAIGGLITKGHNAVESNNFNICYIFIALAFTSLIIYQNLIKRPSEEKLKKKSLIEGFKMYMGAAENEQLKFHNPPQMTPQVFENLLPFAMVLSVDEIWGKKFDEMLKKMASGSDYVHTWYVGSSINHYSFGNTLNSSLTHSIQSAATQPSSSGSGSGGGGFSGGGGGGGG</sequence>
<accession>J2T719</accession>
<dbReference type="OrthoDB" id="9767603at2"/>
<dbReference type="Pfam" id="PF20990">
    <property type="entry name" value="DUF2207_C"/>
    <property type="match status" value="1"/>
</dbReference>
<evidence type="ECO:0000256" key="2">
    <source>
        <dbReference type="SAM" id="Phobius"/>
    </source>
</evidence>
<reference evidence="6 7" key="1">
    <citation type="journal article" date="2012" name="J. Bacteriol.">
        <title>Twenty-one genome sequences from Pseudomonas species and 19 genome sequences from diverse bacteria isolated from the rhizosphere and endosphere of Populus deltoides.</title>
        <authorList>
            <person name="Brown S.D."/>
            <person name="Utturkar S.M."/>
            <person name="Klingeman D.M."/>
            <person name="Johnson C.M."/>
            <person name="Martin S.L."/>
            <person name="Land M.L."/>
            <person name="Lu T.Y."/>
            <person name="Schadt C.W."/>
            <person name="Doktycz M.J."/>
            <person name="Pelletier D.A."/>
        </authorList>
    </citation>
    <scope>NUCLEOTIDE SEQUENCE [LARGE SCALE GENOMIC DNA]</scope>
    <source>
        <strain evidence="6 7">CF314</strain>
    </source>
</reference>
<keyword evidence="2" id="KW-1133">Transmembrane helix</keyword>
<evidence type="ECO:0000259" key="4">
    <source>
        <dbReference type="Pfam" id="PF09972"/>
    </source>
</evidence>
<feature type="transmembrane region" description="Helical" evidence="2">
    <location>
        <begin position="488"/>
        <end position="508"/>
    </location>
</feature>
<dbReference type="RefSeq" id="WP_007841793.1">
    <property type="nucleotide sequence ID" value="NZ_AKJY01000018.1"/>
</dbReference>
<feature type="transmembrane region" description="Helical" evidence="2">
    <location>
        <begin position="459"/>
        <end position="476"/>
    </location>
</feature>
<dbReference type="InterPro" id="IPR048389">
    <property type="entry name" value="YciQ-like_C"/>
</dbReference>
<keyword evidence="2" id="KW-0472">Membrane</keyword>
<feature type="transmembrane region" description="Helical" evidence="2">
    <location>
        <begin position="431"/>
        <end position="452"/>
    </location>
</feature>
<feature type="non-terminal residue" evidence="6">
    <location>
        <position position="638"/>
    </location>
</feature>
<proteinExistence type="predicted"/>
<feature type="transmembrane region" description="Helical" evidence="2">
    <location>
        <begin position="403"/>
        <end position="425"/>
    </location>
</feature>
<evidence type="ECO:0000313" key="7">
    <source>
        <dbReference type="Proteomes" id="UP000007509"/>
    </source>
</evidence>
<feature type="chain" id="PRO_5003756134" evidence="3">
    <location>
        <begin position="19"/>
        <end position="638"/>
    </location>
</feature>
<keyword evidence="2" id="KW-0812">Transmembrane</keyword>
<feature type="signal peptide" evidence="3">
    <location>
        <begin position="1"/>
        <end position="18"/>
    </location>
</feature>
<evidence type="ECO:0000256" key="3">
    <source>
        <dbReference type="SAM" id="SignalP"/>
    </source>
</evidence>
<feature type="domain" description="Predicted membrane protein YciQ-like C-terminal" evidence="5">
    <location>
        <begin position="278"/>
        <end position="570"/>
    </location>
</feature>
<evidence type="ECO:0000256" key="1">
    <source>
        <dbReference type="SAM" id="MobiDB-lite"/>
    </source>
</evidence>
<evidence type="ECO:0000313" key="6">
    <source>
        <dbReference type="EMBL" id="EJL73852.1"/>
    </source>
</evidence>
<keyword evidence="7" id="KW-1185">Reference proteome</keyword>
<feature type="transmembrane region" description="Helical" evidence="2">
    <location>
        <begin position="241"/>
        <end position="259"/>
    </location>
</feature>
<dbReference type="AlphaFoldDB" id="J2T719"/>